<reference evidence="1 2" key="1">
    <citation type="journal article" date="2012" name="MBio">
        <title>De novo assembly of the Pneumocystis jirovecii genome from a single bronchoalveolar lavage fluid specimen from a patient.</title>
        <authorList>
            <person name="Cisse O.H."/>
            <person name="Pagni M."/>
            <person name="Hauser P.M."/>
        </authorList>
    </citation>
    <scope>NUCLEOTIDE SEQUENCE [LARGE SCALE GENOMIC DNA]</scope>
    <source>
        <strain evidence="1 2">SE8</strain>
    </source>
</reference>
<dbReference type="AlphaFoldDB" id="L0PGH6"/>
<dbReference type="EMBL" id="CAKM01000284">
    <property type="protein sequence ID" value="CCJ31342.1"/>
    <property type="molecule type" value="Genomic_DNA"/>
</dbReference>
<organism evidence="2">
    <name type="scientific">Pneumocystis jirovecii</name>
    <name type="common">Human pneumocystis pneumonia agent</name>
    <dbReference type="NCBI Taxonomy" id="42068"/>
    <lineage>
        <taxon>Eukaryota</taxon>
        <taxon>Fungi</taxon>
        <taxon>Dikarya</taxon>
        <taxon>Ascomycota</taxon>
        <taxon>Taphrinomycotina</taxon>
        <taxon>Pneumocystomycetes</taxon>
        <taxon>Pneumocystaceae</taxon>
        <taxon>Pneumocystis</taxon>
    </lineage>
</organism>
<dbReference type="InParanoid" id="L0PGH6"/>
<gene>
    <name evidence="1" type="ORF">PNEJI1_000269</name>
</gene>
<proteinExistence type="predicted"/>
<protein>
    <submittedName>
        <fullName evidence="1">Uncharacterized protein</fullName>
    </submittedName>
</protein>
<evidence type="ECO:0000313" key="1">
    <source>
        <dbReference type="EMBL" id="CCJ31342.1"/>
    </source>
</evidence>
<comment type="caution">
    <text evidence="1">The sequence shown here is derived from an EMBL/GenBank/DDBJ whole genome shotgun (WGS) entry which is preliminary data.</text>
</comment>
<name>L0PGH6_PNEJI</name>
<dbReference type="VEuPathDB" id="FungiDB:PNEJI1_000269"/>
<dbReference type="Proteomes" id="UP000010422">
    <property type="component" value="Unassembled WGS sequence"/>
</dbReference>
<evidence type="ECO:0000313" key="2">
    <source>
        <dbReference type="Proteomes" id="UP000010422"/>
    </source>
</evidence>
<dbReference type="STRING" id="1209962.L0PGH6"/>
<accession>L0PGH6</accession>
<sequence length="377" mass="43050">MCFDIIVIPLTHSSNTLQHLTILILNLFFKKHLIKPKTLKTSLIEQPGVKSDHLLTTEHLYLRQTDKSLAGAQEKLCRVYFTILTKRLLRKTSIIHITVKQVANRTIADFPLQQTITQEPPQNVSSEAAASLFTPLPKSPIQELPQLQLPDDLSNELTNDMSNDLTSAQIATMTPEEIKQNLHRVMKQVALLRRMLRAERRSTAHHTLQHKLLTIELHEAQQSQTELTRIRHETDRLLFELSIPANACAVCRRHCQMIQRRLRRILQEQKHDAPTRTLRTQKRPKNRLAALNTTLSTALKTANTETRTNSTCNALSTCHGLMSPISFRPARRKQQNTTNDDSNISSNTLERHLTHHYALRSYQSLPISPNASPSLRS</sequence>